<dbReference type="Proteomes" id="UP001151760">
    <property type="component" value="Unassembled WGS sequence"/>
</dbReference>
<proteinExistence type="predicted"/>
<reference evidence="2" key="2">
    <citation type="submission" date="2022-01" db="EMBL/GenBank/DDBJ databases">
        <authorList>
            <person name="Yamashiro T."/>
            <person name="Shiraishi A."/>
            <person name="Satake H."/>
            <person name="Nakayama K."/>
        </authorList>
    </citation>
    <scope>NUCLEOTIDE SEQUENCE</scope>
</reference>
<dbReference type="EMBL" id="BQNB010016442">
    <property type="protein sequence ID" value="GJT51860.1"/>
    <property type="molecule type" value="Genomic_DNA"/>
</dbReference>
<accession>A0ABQ5ELU7</accession>
<sequence>MVIYYINIIVGIKSLLEVTAAKVCVTAAKQNLVLLINAAGIKLQLLKGKDCLKIKITYEIRIVTTLNQDNRNRESSRRSVPVDRITSNALISCDGLGGYDWSNQAEEGSTNYALMAYSTLSFDSEVSDNEEEDVHQAKIEKKIVKSSFAKIKFVKPKQQEKTIRKPLNHVEKNRQNTHAPRGNQRN</sequence>
<evidence type="ECO:0000313" key="2">
    <source>
        <dbReference type="EMBL" id="GJT51860.1"/>
    </source>
</evidence>
<organism evidence="2 3">
    <name type="scientific">Tanacetum coccineum</name>
    <dbReference type="NCBI Taxonomy" id="301880"/>
    <lineage>
        <taxon>Eukaryota</taxon>
        <taxon>Viridiplantae</taxon>
        <taxon>Streptophyta</taxon>
        <taxon>Embryophyta</taxon>
        <taxon>Tracheophyta</taxon>
        <taxon>Spermatophyta</taxon>
        <taxon>Magnoliopsida</taxon>
        <taxon>eudicotyledons</taxon>
        <taxon>Gunneridae</taxon>
        <taxon>Pentapetalae</taxon>
        <taxon>asterids</taxon>
        <taxon>campanulids</taxon>
        <taxon>Asterales</taxon>
        <taxon>Asteraceae</taxon>
        <taxon>Asteroideae</taxon>
        <taxon>Anthemideae</taxon>
        <taxon>Anthemidinae</taxon>
        <taxon>Tanacetum</taxon>
    </lineage>
</organism>
<keyword evidence="3" id="KW-1185">Reference proteome</keyword>
<gene>
    <name evidence="2" type="ORF">Tco_0978017</name>
</gene>
<evidence type="ECO:0000313" key="3">
    <source>
        <dbReference type="Proteomes" id="UP001151760"/>
    </source>
</evidence>
<protein>
    <submittedName>
        <fullName evidence="2">Uncharacterized protein</fullName>
    </submittedName>
</protein>
<reference evidence="2" key="1">
    <citation type="journal article" date="2022" name="Int. J. Mol. Sci.">
        <title>Draft Genome of Tanacetum Coccineum: Genomic Comparison of Closely Related Tanacetum-Family Plants.</title>
        <authorList>
            <person name="Yamashiro T."/>
            <person name="Shiraishi A."/>
            <person name="Nakayama K."/>
            <person name="Satake H."/>
        </authorList>
    </citation>
    <scope>NUCLEOTIDE SEQUENCE</scope>
</reference>
<feature type="compositionally biased region" description="Basic and acidic residues" evidence="1">
    <location>
        <begin position="157"/>
        <end position="174"/>
    </location>
</feature>
<name>A0ABQ5ELU7_9ASTR</name>
<evidence type="ECO:0000256" key="1">
    <source>
        <dbReference type="SAM" id="MobiDB-lite"/>
    </source>
</evidence>
<comment type="caution">
    <text evidence="2">The sequence shown here is derived from an EMBL/GenBank/DDBJ whole genome shotgun (WGS) entry which is preliminary data.</text>
</comment>
<feature type="region of interest" description="Disordered" evidence="1">
    <location>
        <begin position="155"/>
        <end position="186"/>
    </location>
</feature>